<gene>
    <name evidence="3" type="ORF">RCOM_1517420</name>
</gene>
<reference evidence="4" key="1">
    <citation type="journal article" date="2010" name="Nat. Biotechnol.">
        <title>Draft genome sequence of the oilseed species Ricinus communis.</title>
        <authorList>
            <person name="Chan A.P."/>
            <person name="Crabtree J."/>
            <person name="Zhao Q."/>
            <person name="Lorenzi H."/>
            <person name="Orvis J."/>
            <person name="Puiu D."/>
            <person name="Melake-Berhan A."/>
            <person name="Jones K.M."/>
            <person name="Redman J."/>
            <person name="Chen G."/>
            <person name="Cahoon E.B."/>
            <person name="Gedil M."/>
            <person name="Stanke M."/>
            <person name="Haas B.J."/>
            <person name="Wortman J.R."/>
            <person name="Fraser-Liggett C.M."/>
            <person name="Ravel J."/>
            <person name="Rabinowicz P.D."/>
        </authorList>
    </citation>
    <scope>NUCLEOTIDE SEQUENCE [LARGE SCALE GENOMIC DNA]</scope>
    <source>
        <strain evidence="4">cv. Hale</strain>
    </source>
</reference>
<evidence type="ECO:0000313" key="4">
    <source>
        <dbReference type="Proteomes" id="UP000008311"/>
    </source>
</evidence>
<dbReference type="Gene3D" id="3.30.559.10">
    <property type="entry name" value="Chloramphenicol acetyltransferase-like domain"/>
    <property type="match status" value="2"/>
</dbReference>
<name>B9SDF5_RICCO</name>
<dbReference type="AlphaFoldDB" id="B9SDF5"/>
<evidence type="ECO:0000256" key="1">
    <source>
        <dbReference type="ARBA" id="ARBA00009861"/>
    </source>
</evidence>
<dbReference type="GO" id="GO:0050638">
    <property type="term" value="F:taxadien-5-alpha-ol O-acetyltransferase activity"/>
    <property type="evidence" value="ECO:0007669"/>
    <property type="project" value="UniProtKB-EC"/>
</dbReference>
<sequence>MAAQEPIPALVFNVYRHEPELIRPAKPTPHEFKPLSDIDDQDGLRVIKKALEETLVFYYPFAGRLREVRNNNRKLVVECTGEGILFVEAFADVSLDQFGDDAIRPPFPCFDELLSDVPGSSGIINCPLLLIQATRLKCGGIILAIRLNHTISDGGGFFQFWSTVSEMARGARAPSVLPIWDRHLLNARDPPRITCAHHEYVDLVDTEEQVPLADKDHRSFFLGPAEIASLRRLAPPHFHNCSDYEIITASFWRCRTIALQPNPNEEMRVICIVNARNKFNPPIPRGYYGNCIAYSAAVAKAEDLCQKPIGYALELVRKAKANVTEEYMRSVADLMVIRCRPWYTMVRTFLVSGVGKLRLDEVDFGWGRALYGGPAKGNVASFHIAYRKKEGEDGVLVTLCLPKLAMQRFVKELDSMLKDQPTGGHNKSKLSSAL</sequence>
<dbReference type="SUPFAM" id="SSF52777">
    <property type="entry name" value="CoA-dependent acyltransferases"/>
    <property type="match status" value="1"/>
</dbReference>
<dbReference type="InterPro" id="IPR050898">
    <property type="entry name" value="Plant_acyltransferase"/>
</dbReference>
<protein>
    <submittedName>
        <fullName evidence="3">3'-N-debenzoyl-2'-deoxytaxol N-benzoyltransferase, putative</fullName>
        <ecNumber evidence="3">2.3.1.162</ecNumber>
    </submittedName>
</protein>
<dbReference type="PANTHER" id="PTHR31147">
    <property type="entry name" value="ACYL TRANSFERASE 4"/>
    <property type="match status" value="1"/>
</dbReference>
<accession>B9SDF5</accession>
<dbReference type="InParanoid" id="B9SDF5"/>
<dbReference type="Pfam" id="PF02458">
    <property type="entry name" value="Transferase"/>
    <property type="match status" value="1"/>
</dbReference>
<comment type="similarity">
    <text evidence="1">Belongs to the plant acyltransferase family.</text>
</comment>
<evidence type="ECO:0000313" key="3">
    <source>
        <dbReference type="EMBL" id="EEF38392.1"/>
    </source>
</evidence>
<dbReference type="EC" id="2.3.1.162" evidence="3"/>
<dbReference type="InterPro" id="IPR023213">
    <property type="entry name" value="CAT-like_dom_sf"/>
</dbReference>
<dbReference type="PANTHER" id="PTHR31147:SF66">
    <property type="entry name" value="OS05G0315700 PROTEIN"/>
    <property type="match status" value="1"/>
</dbReference>
<dbReference type="EMBL" id="EQ973927">
    <property type="protein sequence ID" value="EEF38392.1"/>
    <property type="molecule type" value="Genomic_DNA"/>
</dbReference>
<organism evidence="3 4">
    <name type="scientific">Ricinus communis</name>
    <name type="common">Castor bean</name>
    <dbReference type="NCBI Taxonomy" id="3988"/>
    <lineage>
        <taxon>Eukaryota</taxon>
        <taxon>Viridiplantae</taxon>
        <taxon>Streptophyta</taxon>
        <taxon>Embryophyta</taxon>
        <taxon>Tracheophyta</taxon>
        <taxon>Spermatophyta</taxon>
        <taxon>Magnoliopsida</taxon>
        <taxon>eudicotyledons</taxon>
        <taxon>Gunneridae</taxon>
        <taxon>Pentapetalae</taxon>
        <taxon>rosids</taxon>
        <taxon>fabids</taxon>
        <taxon>Malpighiales</taxon>
        <taxon>Euphorbiaceae</taxon>
        <taxon>Acalyphoideae</taxon>
        <taxon>Acalypheae</taxon>
        <taxon>Ricinus</taxon>
    </lineage>
</organism>
<keyword evidence="4" id="KW-1185">Reference proteome</keyword>
<evidence type="ECO:0000256" key="2">
    <source>
        <dbReference type="ARBA" id="ARBA00022679"/>
    </source>
</evidence>
<dbReference type="eggNOG" id="ENOG502QUSI">
    <property type="taxonomic scope" value="Eukaryota"/>
</dbReference>
<dbReference type="GO" id="GO:0016747">
    <property type="term" value="F:acyltransferase activity, transferring groups other than amino-acyl groups"/>
    <property type="evidence" value="ECO:0000318"/>
    <property type="project" value="GO_Central"/>
</dbReference>
<dbReference type="Proteomes" id="UP000008311">
    <property type="component" value="Unassembled WGS sequence"/>
</dbReference>
<keyword evidence="3" id="KW-0012">Acyltransferase</keyword>
<keyword evidence="2 3" id="KW-0808">Transferase</keyword>
<proteinExistence type="inferred from homology"/>